<gene>
    <name evidence="2" type="ORF">DdX_05402</name>
</gene>
<dbReference type="EMBL" id="JAKKPZ010000006">
    <property type="protein sequence ID" value="KAI1720033.1"/>
    <property type="molecule type" value="Genomic_DNA"/>
</dbReference>
<name>A0AAD4N647_9BILA</name>
<dbReference type="AlphaFoldDB" id="A0AAD4N647"/>
<sequence>MTSIILYFILDIAGFVVLLFIWEYWIEKPDPYDYTTIPGLWLNGKYGRGLGDIALSPSELIAKSWGEISEDLSYLKSFSHSRHYFAWLHANFGEIASFNWGRRYIVSVGSRRLLQTLRNYRHKMMAMNPKLFASVILGDPFCFNAKTGVKRRNEEPFFMTEGYQNEIFMGQSSMLIENDNLNGEKEIRNETNFFDGNQNKRCKEELWRPLILMYSSEIFLSGHPVPAFIPIILNVQLILPNEPEKLERHLDWLFECTNEKDTK</sequence>
<evidence type="ECO:0000313" key="3">
    <source>
        <dbReference type="Proteomes" id="UP001201812"/>
    </source>
</evidence>
<protein>
    <submittedName>
        <fullName evidence="2">Uncharacterized protein</fullName>
    </submittedName>
</protein>
<accession>A0AAD4N647</accession>
<reference evidence="2" key="1">
    <citation type="submission" date="2022-01" db="EMBL/GenBank/DDBJ databases">
        <title>Genome Sequence Resource for Two Populations of Ditylenchus destructor, the Migratory Endoparasitic Phytonematode.</title>
        <authorList>
            <person name="Zhang H."/>
            <person name="Lin R."/>
            <person name="Xie B."/>
        </authorList>
    </citation>
    <scope>NUCLEOTIDE SEQUENCE</scope>
    <source>
        <strain evidence="2">BazhouSP</strain>
    </source>
</reference>
<keyword evidence="1" id="KW-1133">Transmembrane helix</keyword>
<keyword evidence="3" id="KW-1185">Reference proteome</keyword>
<keyword evidence="1" id="KW-0472">Membrane</keyword>
<comment type="caution">
    <text evidence="2">The sequence shown here is derived from an EMBL/GenBank/DDBJ whole genome shotgun (WGS) entry which is preliminary data.</text>
</comment>
<dbReference type="Proteomes" id="UP001201812">
    <property type="component" value="Unassembled WGS sequence"/>
</dbReference>
<keyword evidence="1" id="KW-0812">Transmembrane</keyword>
<organism evidence="2 3">
    <name type="scientific">Ditylenchus destructor</name>
    <dbReference type="NCBI Taxonomy" id="166010"/>
    <lineage>
        <taxon>Eukaryota</taxon>
        <taxon>Metazoa</taxon>
        <taxon>Ecdysozoa</taxon>
        <taxon>Nematoda</taxon>
        <taxon>Chromadorea</taxon>
        <taxon>Rhabditida</taxon>
        <taxon>Tylenchina</taxon>
        <taxon>Tylenchomorpha</taxon>
        <taxon>Sphaerularioidea</taxon>
        <taxon>Anguinidae</taxon>
        <taxon>Anguininae</taxon>
        <taxon>Ditylenchus</taxon>
    </lineage>
</organism>
<feature type="transmembrane region" description="Helical" evidence="1">
    <location>
        <begin position="6"/>
        <end position="26"/>
    </location>
</feature>
<evidence type="ECO:0000313" key="2">
    <source>
        <dbReference type="EMBL" id="KAI1720033.1"/>
    </source>
</evidence>
<evidence type="ECO:0000256" key="1">
    <source>
        <dbReference type="SAM" id="Phobius"/>
    </source>
</evidence>
<proteinExistence type="predicted"/>